<dbReference type="PANTHER" id="PTHR46580">
    <property type="entry name" value="SENSOR KINASE-RELATED"/>
    <property type="match status" value="1"/>
</dbReference>
<protein>
    <submittedName>
        <fullName evidence="2">Uncharacterized protein</fullName>
    </submittedName>
</protein>
<proteinExistence type="predicted"/>
<name>A0A816Z4J6_9BILA</name>
<evidence type="ECO:0000313" key="2">
    <source>
        <dbReference type="EMBL" id="CAF2194163.1"/>
    </source>
</evidence>
<sequence>MYSTGATSPISLAVGDINKDSRLNVIVVSNDTGALNIPFGSFEGLENQVNYSADSSPYAVTIGDLNNDGTLGIIIANDNNNDILTSSNPYVVAIGDLNNDTRLDIVVANYHSDALSVLLGHGNGSFANENRYDTGFMPASIANGDFNNDTRLDTAVANCSGDDVTCSNSVSVAVVDLNNGTLVDIVVANSGSNDGSVLLGFVNIDFVNRTTITTGNGSKPRSFVIGDFNNDSRMDIVAANSGSNKIAIFIGYGNFTFLNPMTYATGFRPMSISPGDFNNDTQLDIVIANYDSESVSIFLGYGNGSFATQETYSTGSNSYLYFVTVGDYNNDAIQDIVVGNQGTNNLGIFLGYGKGTFLSIILYPTGYGSCSFSIVVGDFNNDRKSRFCRSQ</sequence>
<keyword evidence="1" id="KW-0732">Signal</keyword>
<evidence type="ECO:0000256" key="1">
    <source>
        <dbReference type="ARBA" id="ARBA00022729"/>
    </source>
</evidence>
<dbReference type="PANTHER" id="PTHR46580:SF4">
    <property type="entry name" value="ATP_GTP-BINDING PROTEIN"/>
    <property type="match status" value="1"/>
</dbReference>
<reference evidence="2" key="1">
    <citation type="submission" date="2021-02" db="EMBL/GenBank/DDBJ databases">
        <authorList>
            <person name="Nowell W R."/>
        </authorList>
    </citation>
    <scope>NUCLEOTIDE SEQUENCE</scope>
</reference>
<gene>
    <name evidence="2" type="ORF">MBJ925_LOCUS35036</name>
</gene>
<dbReference type="Gene3D" id="2.30.30.100">
    <property type="match status" value="3"/>
</dbReference>
<dbReference type="AlphaFoldDB" id="A0A816Z4J6"/>
<dbReference type="SUPFAM" id="SSF69318">
    <property type="entry name" value="Integrin alpha N-terminal domain"/>
    <property type="match status" value="1"/>
</dbReference>
<evidence type="ECO:0000313" key="3">
    <source>
        <dbReference type="Proteomes" id="UP000663824"/>
    </source>
</evidence>
<dbReference type="Proteomes" id="UP000663824">
    <property type="component" value="Unassembled WGS sequence"/>
</dbReference>
<dbReference type="InterPro" id="IPR013517">
    <property type="entry name" value="FG-GAP"/>
</dbReference>
<accession>A0A816Z4J6</accession>
<organism evidence="2 3">
    <name type="scientific">Rotaria magnacalcarata</name>
    <dbReference type="NCBI Taxonomy" id="392030"/>
    <lineage>
        <taxon>Eukaryota</taxon>
        <taxon>Metazoa</taxon>
        <taxon>Spiralia</taxon>
        <taxon>Gnathifera</taxon>
        <taxon>Rotifera</taxon>
        <taxon>Eurotatoria</taxon>
        <taxon>Bdelloidea</taxon>
        <taxon>Philodinida</taxon>
        <taxon>Philodinidae</taxon>
        <taxon>Rotaria</taxon>
    </lineage>
</organism>
<dbReference type="InterPro" id="IPR028994">
    <property type="entry name" value="Integrin_alpha_N"/>
</dbReference>
<dbReference type="Pfam" id="PF13517">
    <property type="entry name" value="FG-GAP_3"/>
    <property type="match status" value="2"/>
</dbReference>
<comment type="caution">
    <text evidence="2">The sequence shown here is derived from an EMBL/GenBank/DDBJ whole genome shotgun (WGS) entry which is preliminary data.</text>
</comment>
<dbReference type="EMBL" id="CAJNRE010019358">
    <property type="protein sequence ID" value="CAF2194163.1"/>
    <property type="molecule type" value="Genomic_DNA"/>
</dbReference>